<organism evidence="3">
    <name type="scientific">Enterobius vermicularis</name>
    <name type="common">Human pinworm</name>
    <dbReference type="NCBI Taxonomy" id="51028"/>
    <lineage>
        <taxon>Eukaryota</taxon>
        <taxon>Metazoa</taxon>
        <taxon>Ecdysozoa</taxon>
        <taxon>Nematoda</taxon>
        <taxon>Chromadorea</taxon>
        <taxon>Rhabditida</taxon>
        <taxon>Spirurina</taxon>
        <taxon>Oxyuridomorpha</taxon>
        <taxon>Oxyuroidea</taxon>
        <taxon>Oxyuridae</taxon>
        <taxon>Enterobius</taxon>
    </lineage>
</organism>
<reference evidence="1 2" key="2">
    <citation type="submission" date="2018-10" db="EMBL/GenBank/DDBJ databases">
        <authorList>
            <consortium name="Pathogen Informatics"/>
        </authorList>
    </citation>
    <scope>NUCLEOTIDE SEQUENCE [LARGE SCALE GENOMIC DNA]</scope>
</reference>
<keyword evidence="2" id="KW-1185">Reference proteome</keyword>
<gene>
    <name evidence="1" type="ORF">EVEC_LOCUS10578</name>
</gene>
<sequence length="81" mass="8900">MNSGSSGSGGTGGTGKVRTEQHELVNLASMYLPSHSTMNADAEESTVYLRHRKTFELVRWCNFLSTRGKAERIDIVARGQL</sequence>
<name>A0A0N4VK82_ENTVE</name>
<reference evidence="3" key="1">
    <citation type="submission" date="2017-02" db="UniProtKB">
        <authorList>
            <consortium name="WormBaseParasite"/>
        </authorList>
    </citation>
    <scope>IDENTIFICATION</scope>
</reference>
<dbReference type="Proteomes" id="UP000274131">
    <property type="component" value="Unassembled WGS sequence"/>
</dbReference>
<evidence type="ECO:0000313" key="3">
    <source>
        <dbReference type="WBParaSite" id="EVEC_0001126401-mRNA-1"/>
    </source>
</evidence>
<dbReference type="EMBL" id="UXUI01010968">
    <property type="protein sequence ID" value="VDD95827.1"/>
    <property type="molecule type" value="Genomic_DNA"/>
</dbReference>
<protein>
    <submittedName>
        <fullName evidence="1 3">Uncharacterized protein</fullName>
    </submittedName>
</protein>
<dbReference type="WBParaSite" id="EVEC_0001126401-mRNA-1">
    <property type="protein sequence ID" value="EVEC_0001126401-mRNA-1"/>
    <property type="gene ID" value="EVEC_0001126401"/>
</dbReference>
<proteinExistence type="predicted"/>
<dbReference type="OrthoDB" id="5866388at2759"/>
<dbReference type="AlphaFoldDB" id="A0A0N4VK82"/>
<evidence type="ECO:0000313" key="1">
    <source>
        <dbReference type="EMBL" id="VDD95827.1"/>
    </source>
</evidence>
<accession>A0A0N4VK82</accession>
<evidence type="ECO:0000313" key="2">
    <source>
        <dbReference type="Proteomes" id="UP000274131"/>
    </source>
</evidence>